<evidence type="ECO:0000259" key="4">
    <source>
        <dbReference type="PROSITE" id="PS50043"/>
    </source>
</evidence>
<dbReference type="GO" id="GO:0003677">
    <property type="term" value="F:DNA binding"/>
    <property type="evidence" value="ECO:0007669"/>
    <property type="project" value="UniProtKB-KW"/>
</dbReference>
<organism evidence="5 6">
    <name type="scientific">Curtobacterium flaccumfaciens</name>
    <dbReference type="NCBI Taxonomy" id="2035"/>
    <lineage>
        <taxon>Bacteria</taxon>
        <taxon>Bacillati</taxon>
        <taxon>Actinomycetota</taxon>
        <taxon>Actinomycetes</taxon>
        <taxon>Micrococcales</taxon>
        <taxon>Microbacteriaceae</taxon>
        <taxon>Curtobacterium</taxon>
    </lineage>
</organism>
<dbReference type="Gene3D" id="3.30.565.10">
    <property type="entry name" value="Histidine kinase-like ATPase, C-terminal domain"/>
    <property type="match status" value="1"/>
</dbReference>
<dbReference type="STRING" id="2035.RU06_02920"/>
<dbReference type="AlphaFoldDB" id="A0A4R6DKT1"/>
<feature type="domain" description="HTH luxR-type" evidence="4">
    <location>
        <begin position="226"/>
        <end position="290"/>
    </location>
</feature>
<name>A0A4R6DKT1_9MICO</name>
<dbReference type="InterPro" id="IPR016032">
    <property type="entry name" value="Sig_transdc_resp-reg_C-effctor"/>
</dbReference>
<dbReference type="PANTHER" id="PTHR44688:SF16">
    <property type="entry name" value="DNA-BINDING TRANSCRIPTIONAL ACTIVATOR DEVR_DOSR"/>
    <property type="match status" value="1"/>
</dbReference>
<dbReference type="EMBL" id="SNVW01000003">
    <property type="protein sequence ID" value="TDN45377.1"/>
    <property type="molecule type" value="Genomic_DNA"/>
</dbReference>
<dbReference type="SMART" id="SM00421">
    <property type="entry name" value="HTH_LUXR"/>
    <property type="match status" value="1"/>
</dbReference>
<dbReference type="Proteomes" id="UP000295764">
    <property type="component" value="Unassembled WGS sequence"/>
</dbReference>
<dbReference type="CDD" id="cd06170">
    <property type="entry name" value="LuxR_C_like"/>
    <property type="match status" value="1"/>
</dbReference>
<evidence type="ECO:0000313" key="6">
    <source>
        <dbReference type="Proteomes" id="UP000295764"/>
    </source>
</evidence>
<dbReference type="GO" id="GO:0006355">
    <property type="term" value="P:regulation of DNA-templated transcription"/>
    <property type="evidence" value="ECO:0007669"/>
    <property type="project" value="InterPro"/>
</dbReference>
<evidence type="ECO:0000256" key="3">
    <source>
        <dbReference type="ARBA" id="ARBA00023163"/>
    </source>
</evidence>
<comment type="caution">
    <text evidence="5">The sequence shown here is derived from an EMBL/GenBank/DDBJ whole genome shotgun (WGS) entry which is preliminary data.</text>
</comment>
<accession>A0A4R6DKT1</accession>
<evidence type="ECO:0000256" key="1">
    <source>
        <dbReference type="ARBA" id="ARBA00023015"/>
    </source>
</evidence>
<evidence type="ECO:0000256" key="2">
    <source>
        <dbReference type="ARBA" id="ARBA00023125"/>
    </source>
</evidence>
<keyword evidence="1" id="KW-0805">Transcription regulation</keyword>
<gene>
    <name evidence="5" type="ORF">EDF64_103301</name>
</gene>
<dbReference type="SUPFAM" id="SSF55874">
    <property type="entry name" value="ATPase domain of HSP90 chaperone/DNA topoisomerase II/histidine kinase"/>
    <property type="match status" value="1"/>
</dbReference>
<dbReference type="InterPro" id="IPR000792">
    <property type="entry name" value="Tscrpt_reg_LuxR_C"/>
</dbReference>
<reference evidence="5 6" key="1">
    <citation type="submission" date="2019-03" db="EMBL/GenBank/DDBJ databases">
        <title>Genomic analyses of the natural microbiome of Caenorhabditis elegans.</title>
        <authorList>
            <person name="Samuel B."/>
        </authorList>
    </citation>
    <scope>NUCLEOTIDE SEQUENCE [LARGE SCALE GENOMIC DNA]</scope>
    <source>
        <strain evidence="5 6">JUb65</strain>
    </source>
</reference>
<dbReference type="Pfam" id="PF00196">
    <property type="entry name" value="GerE"/>
    <property type="match status" value="1"/>
</dbReference>
<proteinExistence type="predicted"/>
<sequence>MGRVTEAASDPQDVDDLEARLDPAGRLALAETTRTVAEQADRHALTLESVLAVLRSPRVGDAAARAEAVEIASAALVDLRTVTDRQRGALLEPVTGAFSRLRADLRPLVRFGDLDVQFVEPPATGRALPGDVAHSARAIVRTAVLALVDEGAARRVRIQWDCDGRNLLMQLRDDGAGTLDAHDDAMRPIAERVVALDGALRVDSTAGWGSVLDITIPLDPPAGQLAAPDASGLTPREQDVLRLVATGVGNREIADGLGISLNTVKYHVANLLRKHGARTRAELAAVSSRG</sequence>
<dbReference type="Gene3D" id="1.10.10.10">
    <property type="entry name" value="Winged helix-like DNA-binding domain superfamily/Winged helix DNA-binding domain"/>
    <property type="match status" value="1"/>
</dbReference>
<keyword evidence="3" id="KW-0804">Transcription</keyword>
<dbReference type="PROSITE" id="PS00622">
    <property type="entry name" value="HTH_LUXR_1"/>
    <property type="match status" value="1"/>
</dbReference>
<dbReference type="SUPFAM" id="SSF46894">
    <property type="entry name" value="C-terminal effector domain of the bipartite response regulators"/>
    <property type="match status" value="1"/>
</dbReference>
<dbReference type="InterPro" id="IPR036890">
    <property type="entry name" value="HATPase_C_sf"/>
</dbReference>
<keyword evidence="2" id="KW-0238">DNA-binding</keyword>
<dbReference type="PRINTS" id="PR00038">
    <property type="entry name" value="HTHLUXR"/>
</dbReference>
<dbReference type="PANTHER" id="PTHR44688">
    <property type="entry name" value="DNA-BINDING TRANSCRIPTIONAL ACTIVATOR DEVR_DOSR"/>
    <property type="match status" value="1"/>
</dbReference>
<dbReference type="InterPro" id="IPR036388">
    <property type="entry name" value="WH-like_DNA-bd_sf"/>
</dbReference>
<protein>
    <submittedName>
        <fullName evidence="5">Regulatory LuxR family protein</fullName>
    </submittedName>
</protein>
<dbReference type="PROSITE" id="PS50043">
    <property type="entry name" value="HTH_LUXR_2"/>
    <property type="match status" value="1"/>
</dbReference>
<evidence type="ECO:0000313" key="5">
    <source>
        <dbReference type="EMBL" id="TDN45377.1"/>
    </source>
</evidence>